<dbReference type="PROSITE" id="PS50104">
    <property type="entry name" value="TIR"/>
    <property type="match status" value="1"/>
</dbReference>
<evidence type="ECO:0000256" key="15">
    <source>
        <dbReference type="ARBA" id="ARBA00023198"/>
    </source>
</evidence>
<comment type="similarity">
    <text evidence="2 19">Belongs to the Toll-like receptor family.</text>
</comment>
<evidence type="ECO:0000313" key="26">
    <source>
        <dbReference type="RefSeq" id="XP_020837859.1"/>
    </source>
</evidence>
<dbReference type="GO" id="GO:0045087">
    <property type="term" value="P:innate immune response"/>
    <property type="evidence" value="ECO:0007669"/>
    <property type="project" value="UniProtKB-UniRule"/>
</dbReference>
<dbReference type="RefSeq" id="XP_020837863.1">
    <property type="nucleotide sequence ID" value="XM_020982204.1"/>
</dbReference>
<dbReference type="InterPro" id="IPR017241">
    <property type="entry name" value="Toll-like_receptor"/>
</dbReference>
<keyword evidence="11 20" id="KW-0472">Membrane</keyword>
<dbReference type="FunFam" id="3.80.10.10:FF:000365">
    <property type="entry name" value="Toll-like receptor 5"/>
    <property type="match status" value="1"/>
</dbReference>
<keyword evidence="3" id="KW-0597">Phosphoprotein</keyword>
<sequence length="863" mass="98982">MRIAMGHLLAFLLGLVFEATSVFGIPSCSADGQIALYHSCNLTQVPQVPNTTINLLLSFNHIRVVNATSFPLLEKLRLLELGTQYTPLIIEREAFRNLPNLTVLDIGYSHIQFLHTDAFQGLPNLIELRLFYCGFSDSILKDGYFRNLSSLAILDLSKNHIQSLHLHPSFGDLESLESIDLSRNEISLVCERDLEPLQGKRFSMFNLASNSLYRSISVNWEKCMNPFKSMFLEILDVSDNGWTVDIIRDFGHAINGTKISSLLLDRHIMGAGFGFHNIKEPDQGTFAALGMSSVINMDISHGYIFSLNFHLFETLKELKVLDISHNKVNKIAKEAFYGLDSLQALNLSYNLLGELYESDFYGLRKVAYIDLQKNHIGVIQEKTFKHLKNLKTLDLRDNAIKTVNFLPNLNTSFLSGNKLVSFQNVQIIAEFLDLAQNRLENLNDLYTLLQTPGLKFLILNQNRFSFCHQQYSPLKNHTLEQLYLSENMLQLVWQAGSCWDVFKRLSHLKALFLNNNYLDFLPPGVFSDLTALQILSLDGNRLTSLSPGVLPENLRVLLLSHNHLLSPDPTIFASLSHLGITHNKYICECETRNFILWLNQTNVTMFGSPEDVYCTYPDSFSGVSLYSISTEGCDEEEALKLINFSLFLFFTTTLTLFLTAVVMFTKFRGHCFFLWHKMVLRLVFKDHPQGVEEDQHKYDAYLCFSNKDFGWVQNALLTHLDSRYNSENRFNLCFEERDFLPGEDHISNIQDAIWSSRKTICIVTRHFLKDGWCIEAFNFAQSRYFSDLKDVLIMVVAGSLSQYQLMKYPPIRVFVQRQPYLRWPEDLQDVGWFLNKLSQCILTKKEEKKKSNNIPLQTVATIS</sequence>
<accession>A0A6P5JUY1</accession>
<keyword evidence="10 20" id="KW-1133">Transmembrane helix</keyword>
<keyword evidence="7 21" id="KW-0732">Signal</keyword>
<evidence type="ECO:0000256" key="1">
    <source>
        <dbReference type="ARBA" id="ARBA00004479"/>
    </source>
</evidence>
<dbReference type="GO" id="GO:0002224">
    <property type="term" value="P:toll-like receptor signaling pathway"/>
    <property type="evidence" value="ECO:0007669"/>
    <property type="project" value="InterPro"/>
</dbReference>
<keyword evidence="14" id="KW-0325">Glycoprotein</keyword>
<evidence type="ECO:0000256" key="18">
    <source>
        <dbReference type="ARBA" id="ARBA00072833"/>
    </source>
</evidence>
<feature type="domain" description="TIR" evidence="22">
    <location>
        <begin position="696"/>
        <end position="841"/>
    </location>
</feature>
<keyword evidence="8" id="KW-0677">Repeat</keyword>
<feature type="transmembrane region" description="Helical" evidence="20">
    <location>
        <begin position="641"/>
        <end position="664"/>
    </location>
</feature>
<dbReference type="Pfam" id="PF01582">
    <property type="entry name" value="TIR"/>
    <property type="match status" value="1"/>
</dbReference>
<dbReference type="FunFam" id="3.80.10.10:FF:000592">
    <property type="entry name" value="Toll-like receptor 5"/>
    <property type="match status" value="1"/>
</dbReference>
<gene>
    <name evidence="24 25 26 27 28 29" type="primary">TLR5</name>
</gene>
<organism evidence="23 27">
    <name type="scientific">Phascolarctos cinereus</name>
    <name type="common">Koala</name>
    <dbReference type="NCBI Taxonomy" id="38626"/>
    <lineage>
        <taxon>Eukaryota</taxon>
        <taxon>Metazoa</taxon>
        <taxon>Chordata</taxon>
        <taxon>Craniata</taxon>
        <taxon>Vertebrata</taxon>
        <taxon>Euteleostomi</taxon>
        <taxon>Mammalia</taxon>
        <taxon>Metatheria</taxon>
        <taxon>Diprotodontia</taxon>
        <taxon>Phascolarctidae</taxon>
        <taxon>Phascolarctos</taxon>
    </lineage>
</organism>
<dbReference type="InterPro" id="IPR000157">
    <property type="entry name" value="TIR_dom"/>
</dbReference>
<dbReference type="InterPro" id="IPR035897">
    <property type="entry name" value="Toll_tir_struct_dom_sf"/>
</dbReference>
<protein>
    <recommendedName>
        <fullName evidence="18">Toll-like receptor 5</fullName>
    </recommendedName>
</protein>
<evidence type="ECO:0000313" key="29">
    <source>
        <dbReference type="RefSeq" id="XP_020837863.1"/>
    </source>
</evidence>
<evidence type="ECO:0000313" key="28">
    <source>
        <dbReference type="RefSeq" id="XP_020837862.1"/>
    </source>
</evidence>
<dbReference type="SUPFAM" id="SSF52200">
    <property type="entry name" value="Toll/Interleukin receptor TIR domain"/>
    <property type="match status" value="1"/>
</dbReference>
<dbReference type="GO" id="GO:0005149">
    <property type="term" value="F:interleukin-1 receptor binding"/>
    <property type="evidence" value="ECO:0007669"/>
    <property type="project" value="Ensembl"/>
</dbReference>
<evidence type="ECO:0000256" key="12">
    <source>
        <dbReference type="ARBA" id="ARBA00023157"/>
    </source>
</evidence>
<evidence type="ECO:0000256" key="11">
    <source>
        <dbReference type="ARBA" id="ARBA00023136"/>
    </source>
</evidence>
<dbReference type="PANTHER" id="PTHR24365:SF525">
    <property type="entry name" value="TOLL-LIKE RECEPTOR 5"/>
    <property type="match status" value="1"/>
</dbReference>
<dbReference type="GO" id="GO:0032757">
    <property type="term" value="P:positive regulation of interleukin-8 production"/>
    <property type="evidence" value="ECO:0007669"/>
    <property type="project" value="Ensembl"/>
</dbReference>
<evidence type="ECO:0000256" key="6">
    <source>
        <dbReference type="ARBA" id="ARBA00022692"/>
    </source>
</evidence>
<dbReference type="InterPro" id="IPR001611">
    <property type="entry name" value="Leu-rich_rpt"/>
</dbReference>
<dbReference type="RefSeq" id="XP_020837859.1">
    <property type="nucleotide sequence ID" value="XM_020982200.1"/>
</dbReference>
<dbReference type="GO" id="GO:0005886">
    <property type="term" value="C:plasma membrane"/>
    <property type="evidence" value="ECO:0007669"/>
    <property type="project" value="Ensembl"/>
</dbReference>
<evidence type="ECO:0000256" key="17">
    <source>
        <dbReference type="ARBA" id="ARBA00062299"/>
    </source>
</evidence>
<dbReference type="RefSeq" id="XP_020837858.1">
    <property type="nucleotide sequence ID" value="XM_020982199.1"/>
</dbReference>
<feature type="chain" id="PRO_5044648265" description="Toll-like receptor 5" evidence="21">
    <location>
        <begin position="25"/>
        <end position="863"/>
    </location>
</feature>
<evidence type="ECO:0000256" key="14">
    <source>
        <dbReference type="ARBA" id="ARBA00023180"/>
    </source>
</evidence>
<comment type="subunit">
    <text evidence="17">Homodimer. Interacts with MYD88 (via TIR domain). Interacts with TICAM1 (via TIR domain). Interacts with UNC93B1; this interaction is essential for proper TLR5 localization to the plasma membrane.</text>
</comment>
<dbReference type="AlphaFoldDB" id="A0A6P5JUY1"/>
<evidence type="ECO:0000256" key="21">
    <source>
        <dbReference type="SAM" id="SignalP"/>
    </source>
</evidence>
<evidence type="ECO:0000313" key="25">
    <source>
        <dbReference type="RefSeq" id="XP_020837858.1"/>
    </source>
</evidence>
<reference evidence="24 25" key="1">
    <citation type="submission" date="2025-04" db="UniProtKB">
        <authorList>
            <consortium name="RefSeq"/>
        </authorList>
    </citation>
    <scope>IDENTIFICATION</scope>
    <source>
        <tissue evidence="24 25">Spleen</tissue>
    </source>
</reference>
<keyword evidence="6 20" id="KW-0812">Transmembrane</keyword>
<dbReference type="Pfam" id="PF00560">
    <property type="entry name" value="LRR_1"/>
    <property type="match status" value="1"/>
</dbReference>
<evidence type="ECO:0000256" key="2">
    <source>
        <dbReference type="ARBA" id="ARBA00009634"/>
    </source>
</evidence>
<name>A0A6P5JUY1_PHACI</name>
<evidence type="ECO:0000256" key="20">
    <source>
        <dbReference type="SAM" id="Phobius"/>
    </source>
</evidence>
<dbReference type="SUPFAM" id="SSF52058">
    <property type="entry name" value="L domain-like"/>
    <property type="match status" value="2"/>
</dbReference>
<dbReference type="GO" id="GO:0004888">
    <property type="term" value="F:transmembrane signaling receptor activity"/>
    <property type="evidence" value="ECO:0007669"/>
    <property type="project" value="InterPro"/>
</dbReference>
<comment type="subcellular location">
    <subcellularLocation>
        <location evidence="1">Membrane</location>
        <topology evidence="1">Single-pass type I membrane protein</topology>
    </subcellularLocation>
</comment>
<evidence type="ECO:0000256" key="7">
    <source>
        <dbReference type="ARBA" id="ARBA00022729"/>
    </source>
</evidence>
<evidence type="ECO:0000256" key="5">
    <source>
        <dbReference type="ARBA" id="ARBA00022614"/>
    </source>
</evidence>
<dbReference type="PANTHER" id="PTHR24365">
    <property type="entry name" value="TOLL-LIKE RECEPTOR"/>
    <property type="match status" value="1"/>
</dbReference>
<keyword evidence="12" id="KW-1015">Disulfide bond</keyword>
<dbReference type="Gene3D" id="3.80.10.10">
    <property type="entry name" value="Ribonuclease Inhibitor"/>
    <property type="match status" value="4"/>
</dbReference>
<dbReference type="PROSITE" id="PS51450">
    <property type="entry name" value="LRR"/>
    <property type="match status" value="2"/>
</dbReference>
<dbReference type="InterPro" id="IPR000483">
    <property type="entry name" value="Cys-rich_flank_reg_C"/>
</dbReference>
<evidence type="ECO:0000256" key="4">
    <source>
        <dbReference type="ARBA" id="ARBA00022588"/>
    </source>
</evidence>
<dbReference type="SMART" id="SM00255">
    <property type="entry name" value="TIR"/>
    <property type="match status" value="1"/>
</dbReference>
<dbReference type="PIRSF" id="PIRSF037595">
    <property type="entry name" value="Toll-like_receptor"/>
    <property type="match status" value="1"/>
</dbReference>
<dbReference type="CTD" id="7100"/>
<evidence type="ECO:0000313" key="24">
    <source>
        <dbReference type="RefSeq" id="XP_020837857.1"/>
    </source>
</evidence>
<keyword evidence="4 19" id="KW-0399">Innate immunity</keyword>
<dbReference type="InterPro" id="IPR003591">
    <property type="entry name" value="Leu-rich_rpt_typical-subtyp"/>
</dbReference>
<evidence type="ECO:0000256" key="16">
    <source>
        <dbReference type="ARBA" id="ARBA00057507"/>
    </source>
</evidence>
<dbReference type="InterPro" id="IPR032675">
    <property type="entry name" value="LRR_dom_sf"/>
</dbReference>
<dbReference type="Pfam" id="PF13855">
    <property type="entry name" value="LRR_8"/>
    <property type="match status" value="5"/>
</dbReference>
<dbReference type="GeneID" id="110205540"/>
<comment type="function">
    <text evidence="16">Pattern recognition receptor (PRR) located on the cell surface that participates in the activation of innate immunity and inflammatory response. Recognizes small molecular motifs named pathogen-associated molecular pattern (PAMPs) expressed by pathogens and microbe-associated molecular patterns (MAMPs) usually expressed by resident microbiota. Upon ligand binding such as bacterial flagellins, recruits intracellular adapter proteins MYD88 and TRIF leading to NF-kappa-B activation, cytokine secretion and induction of the inflammatory response. Plays thereby an important role in the relationship between the intestinal epithelium and enteric microbes and contributes to the gut microbiota composition throughout life.</text>
</comment>
<keyword evidence="15 19" id="KW-0395">Inflammatory response</keyword>
<dbReference type="Proteomes" id="UP000515140">
    <property type="component" value="Unplaced"/>
</dbReference>
<keyword evidence="23" id="KW-1185">Reference proteome</keyword>
<dbReference type="Gene3D" id="3.40.50.10140">
    <property type="entry name" value="Toll/interleukin-1 receptor homology (TIR) domain"/>
    <property type="match status" value="1"/>
</dbReference>
<keyword evidence="5" id="KW-0433">Leucine-rich repeat</keyword>
<dbReference type="RefSeq" id="XP_020837862.1">
    <property type="nucleotide sequence ID" value="XM_020982203.1"/>
</dbReference>
<feature type="signal peptide" evidence="21">
    <location>
        <begin position="1"/>
        <end position="24"/>
    </location>
</feature>
<evidence type="ECO:0000256" key="19">
    <source>
        <dbReference type="PIRNR" id="PIRNR037595"/>
    </source>
</evidence>
<evidence type="ECO:0000259" key="22">
    <source>
        <dbReference type="PROSITE" id="PS50104"/>
    </source>
</evidence>
<dbReference type="GO" id="GO:0034146">
    <property type="term" value="P:toll-like receptor 5 signaling pathway"/>
    <property type="evidence" value="ECO:0007669"/>
    <property type="project" value="Ensembl"/>
</dbReference>
<dbReference type="GO" id="GO:0038187">
    <property type="term" value="F:pattern recognition receptor activity"/>
    <property type="evidence" value="ECO:0007669"/>
    <property type="project" value="Ensembl"/>
</dbReference>
<evidence type="ECO:0000313" key="23">
    <source>
        <dbReference type="Proteomes" id="UP000515140"/>
    </source>
</evidence>
<dbReference type="GO" id="GO:0071260">
    <property type="term" value="P:cellular response to mechanical stimulus"/>
    <property type="evidence" value="ECO:0007669"/>
    <property type="project" value="Ensembl"/>
</dbReference>
<dbReference type="SMART" id="SM00082">
    <property type="entry name" value="LRRCT"/>
    <property type="match status" value="1"/>
</dbReference>
<dbReference type="KEGG" id="pcw:110205540"/>
<dbReference type="FunFam" id="3.40.50.10140:FF:000001">
    <property type="entry name" value="Toll-like receptor 2"/>
    <property type="match status" value="1"/>
</dbReference>
<dbReference type="RefSeq" id="XP_020837860.1">
    <property type="nucleotide sequence ID" value="XM_020982201.1"/>
</dbReference>
<keyword evidence="13 19" id="KW-0675">Receptor</keyword>
<dbReference type="RefSeq" id="XP_020837857.1">
    <property type="nucleotide sequence ID" value="XM_020982198.1"/>
</dbReference>
<evidence type="ECO:0000256" key="10">
    <source>
        <dbReference type="ARBA" id="ARBA00022989"/>
    </source>
</evidence>
<dbReference type="GO" id="GO:0006954">
    <property type="term" value="P:inflammatory response"/>
    <property type="evidence" value="ECO:0007669"/>
    <property type="project" value="UniProtKB-UniRule"/>
</dbReference>
<dbReference type="FunFam" id="3.80.10.10:FF:000306">
    <property type="entry name" value="Toll-like receptor 5"/>
    <property type="match status" value="1"/>
</dbReference>
<evidence type="ECO:0000256" key="9">
    <source>
        <dbReference type="ARBA" id="ARBA00022859"/>
    </source>
</evidence>
<evidence type="ECO:0000313" key="27">
    <source>
        <dbReference type="RefSeq" id="XP_020837860.1"/>
    </source>
</evidence>
<proteinExistence type="inferred from homology"/>
<evidence type="ECO:0000256" key="8">
    <source>
        <dbReference type="ARBA" id="ARBA00022737"/>
    </source>
</evidence>
<dbReference type="SMART" id="SM00369">
    <property type="entry name" value="LRR_TYP"/>
    <property type="match status" value="10"/>
</dbReference>
<keyword evidence="9 19" id="KW-0391">Immunity</keyword>
<dbReference type="GeneTree" id="ENSGT00940000162464"/>
<dbReference type="SMART" id="SM00365">
    <property type="entry name" value="LRR_SD22"/>
    <property type="match status" value="6"/>
</dbReference>
<evidence type="ECO:0000256" key="13">
    <source>
        <dbReference type="ARBA" id="ARBA00023170"/>
    </source>
</evidence>
<evidence type="ECO:0000256" key="3">
    <source>
        <dbReference type="ARBA" id="ARBA00022553"/>
    </source>
</evidence>